<evidence type="ECO:0000313" key="2">
    <source>
        <dbReference type="Proteomes" id="UP000730618"/>
    </source>
</evidence>
<name>A0ABM8VSU8_9BACL</name>
<reference evidence="1 2" key="1">
    <citation type="submission" date="2021-06" db="EMBL/GenBank/DDBJ databases">
        <authorList>
            <person name="Criscuolo A."/>
        </authorList>
    </citation>
    <scope>NUCLEOTIDE SEQUENCE [LARGE SCALE GENOMIC DNA]</scope>
    <source>
        <strain evidence="2">CIP 111802</strain>
    </source>
</reference>
<accession>A0ABM8VSU8</accession>
<evidence type="ECO:0008006" key="3">
    <source>
        <dbReference type="Google" id="ProtNLM"/>
    </source>
</evidence>
<protein>
    <recommendedName>
        <fullName evidence="3">Spore coat associated protein CotJA</fullName>
    </recommendedName>
</protein>
<keyword evidence="2" id="KW-1185">Reference proteome</keyword>
<evidence type="ECO:0000313" key="1">
    <source>
        <dbReference type="EMBL" id="CAG7656891.1"/>
    </source>
</evidence>
<sequence>MPYAYKFVNYPGPMAVYTTSIPGHFPYSAFYTTHPLAGTLIDYFPPITAYAPQFWMQHSGGWRSKNAF</sequence>
<gene>
    <name evidence="1" type="ORF">PAECIP111802_06553</name>
</gene>
<dbReference type="Proteomes" id="UP000730618">
    <property type="component" value="Unassembled WGS sequence"/>
</dbReference>
<dbReference type="EMBL" id="CAJVCE010000032">
    <property type="protein sequence ID" value="CAG7656891.1"/>
    <property type="molecule type" value="Genomic_DNA"/>
</dbReference>
<proteinExistence type="predicted"/>
<comment type="caution">
    <text evidence="1">The sequence shown here is derived from an EMBL/GenBank/DDBJ whole genome shotgun (WGS) entry which is preliminary data.</text>
</comment>
<organism evidence="1 2">
    <name type="scientific">Paenibacillus allorhizosphaerae</name>
    <dbReference type="NCBI Taxonomy" id="2849866"/>
    <lineage>
        <taxon>Bacteria</taxon>
        <taxon>Bacillati</taxon>
        <taxon>Bacillota</taxon>
        <taxon>Bacilli</taxon>
        <taxon>Bacillales</taxon>
        <taxon>Paenibacillaceae</taxon>
        <taxon>Paenibacillus</taxon>
    </lineage>
</organism>
<dbReference type="RefSeq" id="WP_377516534.1">
    <property type="nucleotide sequence ID" value="NZ_JBHSRV010000001.1"/>
</dbReference>